<dbReference type="Gene3D" id="3.30.559.10">
    <property type="entry name" value="Chloramphenicol acetyltransferase-like domain"/>
    <property type="match status" value="1"/>
</dbReference>
<sequence>MKFVGTDLLVWSYEFSITVVCNDVISEEQLRKAASRMLEFWPTLSFRVNFTRSKAYETPAKSIDHGFLNLRSLDRFILPQLAPRELAGVTVYDATILNKLFKKNARQSLKDRFCPRIFVIDAVSLRDATVMRFTLQHAAGEALSLHSAATAFCECLFGNTGIRTATGARHYAAARDAETKDQQNVPTLSAVGGRIFQTSQAAIWWEACTSSKLFPIRLLANKWSNHWRYDSRWQMVHIPEKFLEQWRSTANCAGAKVTLFDLFASWIQMKLSDYAHEIDPSTKARLIITVSVRRSLQSPQEREPELWNPVTLAMIKPATFDHLTQQQRLVQGAISIREHIQEVRDPAYIQDYTALMSQAPRRQCQVKGVGGRTPVTMLLTSWSHAPFENLQVCTKPSDDSGPVLVQPQMNVIHSLPIPRGLDRQCAICWRGKAGGYWFTANLEVPLWDRILDFSSSS</sequence>
<dbReference type="GeneID" id="96004994"/>
<gene>
    <name evidence="1" type="ORF">WHR41_03550</name>
</gene>
<protein>
    <submittedName>
        <fullName evidence="1">Uncharacterized protein</fullName>
    </submittedName>
</protein>
<dbReference type="InterPro" id="IPR023213">
    <property type="entry name" value="CAT-like_dom_sf"/>
</dbReference>
<proteinExistence type="predicted"/>
<reference evidence="1 2" key="1">
    <citation type="journal article" date="2020" name="Microbiol. Resour. Announc.">
        <title>Draft Genome Sequence of a Cladosporium Species Isolated from the Mesophotic Ascidian Didemnum maculosum.</title>
        <authorList>
            <person name="Gioti A."/>
            <person name="Siaperas R."/>
            <person name="Nikolaivits E."/>
            <person name="Le Goff G."/>
            <person name="Ouazzani J."/>
            <person name="Kotoulas G."/>
            <person name="Topakas E."/>
        </authorList>
    </citation>
    <scope>NUCLEOTIDE SEQUENCE [LARGE SCALE GENOMIC DNA]</scope>
    <source>
        <strain evidence="1 2">TM138-S3</strain>
    </source>
</reference>
<dbReference type="EMBL" id="JAAQHG020000009">
    <property type="protein sequence ID" value="KAL1587851.1"/>
    <property type="molecule type" value="Genomic_DNA"/>
</dbReference>
<evidence type="ECO:0000313" key="1">
    <source>
        <dbReference type="EMBL" id="KAL1587851.1"/>
    </source>
</evidence>
<accession>A0AB34KUC4</accession>
<organism evidence="1 2">
    <name type="scientific">Cladosporium halotolerans</name>
    <dbReference type="NCBI Taxonomy" id="1052096"/>
    <lineage>
        <taxon>Eukaryota</taxon>
        <taxon>Fungi</taxon>
        <taxon>Dikarya</taxon>
        <taxon>Ascomycota</taxon>
        <taxon>Pezizomycotina</taxon>
        <taxon>Dothideomycetes</taxon>
        <taxon>Dothideomycetidae</taxon>
        <taxon>Cladosporiales</taxon>
        <taxon>Cladosporiaceae</taxon>
        <taxon>Cladosporium</taxon>
    </lineage>
</organism>
<dbReference type="RefSeq" id="XP_069230956.1">
    <property type="nucleotide sequence ID" value="XM_069372156.1"/>
</dbReference>
<keyword evidence="2" id="KW-1185">Reference proteome</keyword>
<dbReference type="Proteomes" id="UP000803884">
    <property type="component" value="Unassembled WGS sequence"/>
</dbReference>
<name>A0AB34KUC4_9PEZI</name>
<dbReference type="AlphaFoldDB" id="A0AB34KUC4"/>
<comment type="caution">
    <text evidence="1">The sequence shown here is derived from an EMBL/GenBank/DDBJ whole genome shotgun (WGS) entry which is preliminary data.</text>
</comment>
<evidence type="ECO:0000313" key="2">
    <source>
        <dbReference type="Proteomes" id="UP000803884"/>
    </source>
</evidence>